<evidence type="ECO:0000256" key="1">
    <source>
        <dbReference type="ARBA" id="ARBA00022737"/>
    </source>
</evidence>
<feature type="coiled-coil region" evidence="4">
    <location>
        <begin position="21"/>
        <end position="48"/>
    </location>
</feature>
<dbReference type="AlphaFoldDB" id="A0AAE0LEI1"/>
<evidence type="ECO:0000256" key="4">
    <source>
        <dbReference type="SAM" id="Coils"/>
    </source>
</evidence>
<proteinExistence type="predicted"/>
<sequence length="227" mass="24960">MSDEPEEGIAVIADFPTPEEWEEAESKISSAEQRINLLQKSLSDLRTTAVPVEIQPPVERARTPRRVSKASVVEHKPADKPAFKKPIVRNICEIAIITSAIDSLNNCFLNTNMNGISDDAHDELTLERAARAGNVPELQKLLNAGADPNERHHRQTALHSAARYGQVKCIELLVKAGADVDARKKGNQTALITAVLQNRQDCVKKLLDLGADFSLRDSVRPDSRLSS</sequence>
<dbReference type="PROSITE" id="PS50297">
    <property type="entry name" value="ANK_REP_REGION"/>
    <property type="match status" value="1"/>
</dbReference>
<dbReference type="SUPFAM" id="SSF48403">
    <property type="entry name" value="Ankyrin repeat"/>
    <property type="match status" value="1"/>
</dbReference>
<feature type="repeat" description="ANK" evidence="3">
    <location>
        <begin position="153"/>
        <end position="185"/>
    </location>
</feature>
<name>A0AAE0LEI1_9CHLO</name>
<feature type="repeat" description="ANK" evidence="3">
    <location>
        <begin position="186"/>
        <end position="218"/>
    </location>
</feature>
<protein>
    <recommendedName>
        <fullName evidence="7">Ankyrin repeat protein</fullName>
    </recommendedName>
</protein>
<gene>
    <name evidence="5" type="ORF">CYMTET_10085</name>
</gene>
<reference evidence="5 6" key="1">
    <citation type="journal article" date="2015" name="Genome Biol. Evol.">
        <title>Comparative Genomics of a Bacterivorous Green Alga Reveals Evolutionary Causalities and Consequences of Phago-Mixotrophic Mode of Nutrition.</title>
        <authorList>
            <person name="Burns J.A."/>
            <person name="Paasch A."/>
            <person name="Narechania A."/>
            <person name="Kim E."/>
        </authorList>
    </citation>
    <scope>NUCLEOTIDE SEQUENCE [LARGE SCALE GENOMIC DNA]</scope>
    <source>
        <strain evidence="5 6">PLY_AMNH</strain>
    </source>
</reference>
<dbReference type="Proteomes" id="UP001190700">
    <property type="component" value="Unassembled WGS sequence"/>
</dbReference>
<dbReference type="GO" id="GO:0004842">
    <property type="term" value="F:ubiquitin-protein transferase activity"/>
    <property type="evidence" value="ECO:0007669"/>
    <property type="project" value="TreeGrafter"/>
</dbReference>
<dbReference type="EMBL" id="LGRX02003492">
    <property type="protein sequence ID" value="KAK3282167.1"/>
    <property type="molecule type" value="Genomic_DNA"/>
</dbReference>
<evidence type="ECO:0000256" key="3">
    <source>
        <dbReference type="PROSITE-ProRule" id="PRU00023"/>
    </source>
</evidence>
<evidence type="ECO:0000313" key="5">
    <source>
        <dbReference type="EMBL" id="KAK3282167.1"/>
    </source>
</evidence>
<dbReference type="PANTHER" id="PTHR24171">
    <property type="entry name" value="ANKYRIN REPEAT DOMAIN-CONTAINING PROTEIN 39-RELATED"/>
    <property type="match status" value="1"/>
</dbReference>
<dbReference type="PROSITE" id="PS50088">
    <property type="entry name" value="ANK_REPEAT"/>
    <property type="match status" value="2"/>
</dbReference>
<keyword evidence="4" id="KW-0175">Coiled coil</keyword>
<dbReference type="InterPro" id="IPR036770">
    <property type="entry name" value="Ankyrin_rpt-contain_sf"/>
</dbReference>
<dbReference type="SMART" id="SM00248">
    <property type="entry name" value="ANK"/>
    <property type="match status" value="3"/>
</dbReference>
<dbReference type="InterPro" id="IPR002110">
    <property type="entry name" value="Ankyrin_rpt"/>
</dbReference>
<dbReference type="Pfam" id="PF12796">
    <property type="entry name" value="Ank_2"/>
    <property type="match status" value="1"/>
</dbReference>
<evidence type="ECO:0000256" key="2">
    <source>
        <dbReference type="ARBA" id="ARBA00023043"/>
    </source>
</evidence>
<accession>A0AAE0LEI1</accession>
<evidence type="ECO:0000313" key="6">
    <source>
        <dbReference type="Proteomes" id="UP001190700"/>
    </source>
</evidence>
<evidence type="ECO:0008006" key="7">
    <source>
        <dbReference type="Google" id="ProtNLM"/>
    </source>
</evidence>
<keyword evidence="6" id="KW-1185">Reference proteome</keyword>
<dbReference type="GO" id="GO:0085020">
    <property type="term" value="P:protein K6-linked ubiquitination"/>
    <property type="evidence" value="ECO:0007669"/>
    <property type="project" value="TreeGrafter"/>
</dbReference>
<comment type="caution">
    <text evidence="5">The sequence shown here is derived from an EMBL/GenBank/DDBJ whole genome shotgun (WGS) entry which is preliminary data.</text>
</comment>
<keyword evidence="1" id="KW-0677">Repeat</keyword>
<dbReference type="Gene3D" id="1.25.40.20">
    <property type="entry name" value="Ankyrin repeat-containing domain"/>
    <property type="match status" value="1"/>
</dbReference>
<dbReference type="PANTHER" id="PTHR24171:SF8">
    <property type="entry name" value="BRCA1-ASSOCIATED RING DOMAIN PROTEIN 1"/>
    <property type="match status" value="1"/>
</dbReference>
<organism evidence="5 6">
    <name type="scientific">Cymbomonas tetramitiformis</name>
    <dbReference type="NCBI Taxonomy" id="36881"/>
    <lineage>
        <taxon>Eukaryota</taxon>
        <taxon>Viridiplantae</taxon>
        <taxon>Chlorophyta</taxon>
        <taxon>Pyramimonadophyceae</taxon>
        <taxon>Pyramimonadales</taxon>
        <taxon>Pyramimonadaceae</taxon>
        <taxon>Cymbomonas</taxon>
    </lineage>
</organism>
<keyword evidence="2 3" id="KW-0040">ANK repeat</keyword>